<feature type="region of interest" description="Disordered" evidence="2">
    <location>
        <begin position="684"/>
        <end position="705"/>
    </location>
</feature>
<dbReference type="Gene3D" id="3.30.70.270">
    <property type="match status" value="1"/>
</dbReference>
<feature type="compositionally biased region" description="Pro residues" evidence="2">
    <location>
        <begin position="373"/>
        <end position="383"/>
    </location>
</feature>
<dbReference type="GO" id="GO:0003676">
    <property type="term" value="F:nucleic acid binding"/>
    <property type="evidence" value="ECO:0007669"/>
    <property type="project" value="InterPro"/>
</dbReference>
<dbReference type="Pfam" id="PF03564">
    <property type="entry name" value="DUF1759"/>
    <property type="match status" value="1"/>
</dbReference>
<dbReference type="InterPro" id="IPR043502">
    <property type="entry name" value="DNA/RNA_pol_sf"/>
</dbReference>
<keyword evidence="1" id="KW-0862">Zinc</keyword>
<organism evidence="4 5">
    <name type="scientific">Globodera rostochiensis</name>
    <name type="common">Golden nematode worm</name>
    <name type="synonym">Heterodera rostochiensis</name>
    <dbReference type="NCBI Taxonomy" id="31243"/>
    <lineage>
        <taxon>Eukaryota</taxon>
        <taxon>Metazoa</taxon>
        <taxon>Ecdysozoa</taxon>
        <taxon>Nematoda</taxon>
        <taxon>Chromadorea</taxon>
        <taxon>Rhabditida</taxon>
        <taxon>Tylenchina</taxon>
        <taxon>Tylenchomorpha</taxon>
        <taxon>Tylenchoidea</taxon>
        <taxon>Heteroderidae</taxon>
        <taxon>Heteroderinae</taxon>
        <taxon>Globodera</taxon>
    </lineage>
</organism>
<dbReference type="InterPro" id="IPR043128">
    <property type="entry name" value="Rev_trsase/Diguanyl_cyclase"/>
</dbReference>
<dbReference type="CDD" id="cd00303">
    <property type="entry name" value="retropepsin_like"/>
    <property type="match status" value="1"/>
</dbReference>
<dbReference type="GO" id="GO:0008270">
    <property type="term" value="F:zinc ion binding"/>
    <property type="evidence" value="ECO:0007669"/>
    <property type="project" value="UniProtKB-KW"/>
</dbReference>
<dbReference type="Gene3D" id="3.10.10.10">
    <property type="entry name" value="HIV Type 1 Reverse Transcriptase, subunit A, domain 1"/>
    <property type="match status" value="1"/>
</dbReference>
<dbReference type="InterPro" id="IPR008737">
    <property type="entry name" value="DUF1758"/>
</dbReference>
<feature type="region of interest" description="Disordered" evidence="2">
    <location>
        <begin position="64"/>
        <end position="101"/>
    </location>
</feature>
<evidence type="ECO:0000256" key="1">
    <source>
        <dbReference type="PROSITE-ProRule" id="PRU00047"/>
    </source>
</evidence>
<dbReference type="Proteomes" id="UP000887572">
    <property type="component" value="Unplaced"/>
</dbReference>
<proteinExistence type="predicted"/>
<dbReference type="InterPro" id="IPR005312">
    <property type="entry name" value="DUF1759"/>
</dbReference>
<dbReference type="InterPro" id="IPR001878">
    <property type="entry name" value="Znf_CCHC"/>
</dbReference>
<feature type="compositionally biased region" description="Basic and acidic residues" evidence="2">
    <location>
        <begin position="557"/>
        <end position="570"/>
    </location>
</feature>
<name>A0A914H4X4_GLORO</name>
<evidence type="ECO:0000256" key="2">
    <source>
        <dbReference type="SAM" id="MobiDB-lite"/>
    </source>
</evidence>
<feature type="region of interest" description="Disordered" evidence="2">
    <location>
        <begin position="557"/>
        <end position="610"/>
    </location>
</feature>
<dbReference type="AlphaFoldDB" id="A0A914H4X4"/>
<keyword evidence="4" id="KW-1185">Reference proteome</keyword>
<feature type="region of interest" description="Disordered" evidence="2">
    <location>
        <begin position="363"/>
        <end position="383"/>
    </location>
</feature>
<sequence>MGNCPRKKASKNEQLISDPFWSSEWVRCQPNNVSDRRLQLVTLAHDVLTSRCLSLGHTGRLITSESTHPKDSCPGVLSADPINSKSRRPPPPLQPSPPGFATDFLVQRPGTGSTCEVCIQPPAVGPATARVCCTSDCVCRIPPLNYRSTPPVSVNGPNRQAPACVRLLYSEHLPDQLSSTHLVDRFLVDSSCRQLVRRLILIRSSLGVALKTLRNHVHLASRLLRQEMSQEITNKLRMERNHLRTSLARVEEYNRQWHDVIDTLQDDARDAEELIYNNFPPRARAEAVDGEPSIEDKHFLEQCEVAREVITIITATLMEEQSVTNSRQSLVGDNEAADHGDFADEDAADSVELGANVRTLPRRLFPQPAATTRPPPPPPPRVKLPPLRLPQFSGDPKDWPTFWQMFSSTVDSEPSYDNILKMSHLLSLLEKPVRSVVAGYLPTNENYPRVIQLLKRRYGDPRALKESLQSELCHLPPAGESVASLRKFHDVVERVCRQLADHGIKDDTWVVFAVKERLPRAILAKLIEKERETGRDWDSESWRRELDQVISVREEVQRCRGGREDDQPPRRDKRPPFKPHPETTRSFPATNQNRNPGNNPSRDSGRHCSLCQGPHVPSKCPKYNNPQARSDRLREQNRCLNCLRDGHRITDCPSSSRCSRCTGKHHFMVCFARDVSATTKQRPKQLAKWQFKPQPSNTKPSLMRGPTQMHSVVENQQAERNPPDSSVVATAVGVPQKKPHAYLMTKKLIVTARGRKDKIPVFVFFDTGSQTSFITSRLVEKLQPPRGHKTDQLEVHGFGGSQSEPLKIRSPTYVVKLRREDGDWEEVVLNRTDEIATPFDMVDWNENDVLDPPFADEPLAMDYSREQPDIMIGIRQFWQFFMAREKELAPGLFLIRTVFGSMVGGETELGRASTPATSLSLMAVHSSNQEQMPTSNAIEAFWNLESIGICDDPAQDDDATALTLLEQSITQAKDGRYSVQWPWKERNPPLESNFRLAYSRLSSILNKLQGTDILRQYDEKIREQLKDGVIEEAQRNPHALEHYLPHHGVVTHKLRIVYDASAHRKGSPSLNECLYRGPVLLPDLAGLLLRFRCPKFPVLADIQAAFLTIAVDPTDREVCKFLWARDPKRPLDASNLAVYRFRRVAFGIICSPTILAVVIRHHLRKYGREISSMFDNLYVDNLLLECETVDEARERCKSAKKVFADAQMNLREFVSNSPES</sequence>
<dbReference type="PANTHER" id="PTHR47331">
    <property type="entry name" value="PHD-TYPE DOMAIN-CONTAINING PROTEIN"/>
    <property type="match status" value="1"/>
</dbReference>
<keyword evidence="1" id="KW-0479">Metal-binding</keyword>
<reference evidence="5" key="1">
    <citation type="submission" date="2022-11" db="UniProtKB">
        <authorList>
            <consortium name="WormBaseParasite"/>
        </authorList>
    </citation>
    <scope>IDENTIFICATION</scope>
</reference>
<feature type="domain" description="CCHC-type" evidence="3">
    <location>
        <begin position="638"/>
        <end position="654"/>
    </location>
</feature>
<keyword evidence="1" id="KW-0863">Zinc-finger</keyword>
<evidence type="ECO:0000259" key="3">
    <source>
        <dbReference type="PROSITE" id="PS50158"/>
    </source>
</evidence>
<dbReference type="PANTHER" id="PTHR47331:SF5">
    <property type="entry name" value="RIBONUCLEASE H"/>
    <property type="match status" value="1"/>
</dbReference>
<evidence type="ECO:0000313" key="4">
    <source>
        <dbReference type="Proteomes" id="UP000887572"/>
    </source>
</evidence>
<evidence type="ECO:0000313" key="5">
    <source>
        <dbReference type="WBParaSite" id="Gr19_v10_g13694.t1"/>
    </source>
</evidence>
<accession>A0A914H4X4</accession>
<dbReference type="PROSITE" id="PS50158">
    <property type="entry name" value="ZF_CCHC"/>
    <property type="match status" value="1"/>
</dbReference>
<feature type="compositionally biased region" description="Polar residues" evidence="2">
    <location>
        <begin position="584"/>
        <end position="602"/>
    </location>
</feature>
<dbReference type="SUPFAM" id="SSF56672">
    <property type="entry name" value="DNA/RNA polymerases"/>
    <property type="match status" value="1"/>
</dbReference>
<dbReference type="WBParaSite" id="Gr19_v10_g13694.t1">
    <property type="protein sequence ID" value="Gr19_v10_g13694.t1"/>
    <property type="gene ID" value="Gr19_v10_g13694"/>
</dbReference>
<protein>
    <submittedName>
        <fullName evidence="5">CCHC-type domain-containing protein</fullName>
    </submittedName>
</protein>
<dbReference type="Pfam" id="PF05585">
    <property type="entry name" value="DUF1758"/>
    <property type="match status" value="1"/>
</dbReference>
<feature type="compositionally biased region" description="Pro residues" evidence="2">
    <location>
        <begin position="89"/>
        <end position="98"/>
    </location>
</feature>